<evidence type="ECO:0000313" key="2">
    <source>
        <dbReference type="EMBL" id="WEK35049.1"/>
    </source>
</evidence>
<dbReference type="AlphaFoldDB" id="A0AAJ5WPV0"/>
<protein>
    <recommendedName>
        <fullName evidence="4">Ig-like domain-containing protein</fullName>
    </recommendedName>
</protein>
<organism evidence="2 3">
    <name type="scientific">Candidatus Pseudobacter hemicellulosilyticus</name>
    <dbReference type="NCBI Taxonomy" id="3121375"/>
    <lineage>
        <taxon>Bacteria</taxon>
        <taxon>Pseudomonadati</taxon>
        <taxon>Bacteroidota</taxon>
        <taxon>Chitinophagia</taxon>
        <taxon>Chitinophagales</taxon>
        <taxon>Chitinophagaceae</taxon>
        <taxon>Pseudobacter</taxon>
    </lineage>
</organism>
<evidence type="ECO:0008006" key="4">
    <source>
        <dbReference type="Google" id="ProtNLM"/>
    </source>
</evidence>
<proteinExistence type="predicted"/>
<name>A0AAJ5WPV0_9BACT</name>
<evidence type="ECO:0000256" key="1">
    <source>
        <dbReference type="SAM" id="SignalP"/>
    </source>
</evidence>
<gene>
    <name evidence="2" type="ORF">P0Y53_21380</name>
</gene>
<feature type="signal peptide" evidence="1">
    <location>
        <begin position="1"/>
        <end position="33"/>
    </location>
</feature>
<dbReference type="EMBL" id="CP119311">
    <property type="protein sequence ID" value="WEK35049.1"/>
    <property type="molecule type" value="Genomic_DNA"/>
</dbReference>
<reference evidence="2" key="1">
    <citation type="submission" date="2023-03" db="EMBL/GenBank/DDBJ databases">
        <title>Andean soil-derived lignocellulolytic bacterial consortium as a source of novel taxa and putative plastic-active enzymes.</title>
        <authorList>
            <person name="Diaz-Garcia L."/>
            <person name="Chuvochina M."/>
            <person name="Feuerriegel G."/>
            <person name="Bunk B."/>
            <person name="Sproer C."/>
            <person name="Streit W.R."/>
            <person name="Rodriguez L.M."/>
            <person name="Overmann J."/>
            <person name="Jimenez D.J."/>
        </authorList>
    </citation>
    <scope>NUCLEOTIDE SEQUENCE</scope>
    <source>
        <strain evidence="2">MAG 7</strain>
    </source>
</reference>
<accession>A0AAJ5WPV0</accession>
<keyword evidence="1" id="KW-0732">Signal</keyword>
<evidence type="ECO:0000313" key="3">
    <source>
        <dbReference type="Proteomes" id="UP001220610"/>
    </source>
</evidence>
<feature type="chain" id="PRO_5042478590" description="Ig-like domain-containing protein" evidence="1">
    <location>
        <begin position="34"/>
        <end position="722"/>
    </location>
</feature>
<dbReference type="Proteomes" id="UP001220610">
    <property type="component" value="Chromosome"/>
</dbReference>
<sequence>MNHTFNLHAGAGPFPKAAGLLLAALLTCAAAFSQNNYSGLLNKELTPEIGGAQVIGNIIDRLLYGNFSGSVTKVKVLDDAEQTLTVGVSFIGYTEGYIHVLAADGDANTLPSFPAQTIALDKDKKDVTLTLRFDRKAWPENQPFSVPNLVVLVSKNDKATHGVRTLFKLNKQFVVPYSPENVVLPIRMIPIGSAASLPARITGNPGTFKPILPQRNIYNVIKNKQVLLFKVDTAAARVKPATATPVATGPAIRTVARPTPRVINPDVRMVSVLAYPVLTPVSTGGSSAPPPNTNPQGPSDSPLSFWGDFILSDVDFESQNQLTNVSLTIYPDKNPASGVFYYLPIAYDVKYDKERGFAFNMDYGTVRDAGGDNRVRMSGTLSSGISLNEIQFIKALMDAYKAQNPGLKLERPMPLPISETPVITLGDELKNFGISNVNINNTSSITDPVEFSWMTDGTTATELENLLRANSGIIGKMKIKPQGTTLGVQEIPVRIRLIDENTFGRFNMSPTDFRNKNWRNETPFPVRLKYLHCMVIDKNDQGKDGPIIYSWDLGNTQVPATSQVKFNADTVPTWLDNHKGKQARIWLEYSVVDTCSPCNEGVFRGIVQATSRPQLNDVVFRLLPFFEEYKISYLDVEMKSSQGSPSGSAEVSFPALHITKDSADQVLGKLYLASGVEPAFDYRVTVVTKEGNEMKSAWIRHISLSVPFGSFQLKNLFPSFNQ</sequence>